<proteinExistence type="predicted"/>
<gene>
    <name evidence="1" type="ORF">GCM10025791_14500</name>
</gene>
<accession>A0AAV3U1M0</accession>
<dbReference type="AlphaFoldDB" id="A0AAV3U1M0"/>
<organism evidence="1 2">
    <name type="scientific">Halioxenophilus aromaticivorans</name>
    <dbReference type="NCBI Taxonomy" id="1306992"/>
    <lineage>
        <taxon>Bacteria</taxon>
        <taxon>Pseudomonadati</taxon>
        <taxon>Pseudomonadota</taxon>
        <taxon>Gammaproteobacteria</taxon>
        <taxon>Alteromonadales</taxon>
        <taxon>Alteromonadaceae</taxon>
        <taxon>Halioxenophilus</taxon>
    </lineage>
</organism>
<dbReference type="InterPro" id="IPR032675">
    <property type="entry name" value="LRR_dom_sf"/>
</dbReference>
<sequence>MLEMLREIKPKSLFCKQRFGQAVFDEFMKVPSLEQVCFRSPLSIDNIEGLCELPNLKLFNMSGANKLLSFEPLAKLKLKKLALNGTYASIEQLSSIKLPEGLEALSFSGTGNKKSVIEDLEFVAECASLKFVALFQLTVVNGGLKPLARLNNLEYLSLDDYRLKDWSLEDYKYIHSRLPQLNPITIKLAATDEEFQKHHRIR</sequence>
<protein>
    <recommendedName>
        <fullName evidence="3">Leucine-rich repeat domain-containing protein</fullName>
    </recommendedName>
</protein>
<dbReference type="EMBL" id="BAABLX010000009">
    <property type="protein sequence ID" value="GAA4937851.1"/>
    <property type="molecule type" value="Genomic_DNA"/>
</dbReference>
<evidence type="ECO:0000313" key="2">
    <source>
        <dbReference type="Proteomes" id="UP001409585"/>
    </source>
</evidence>
<name>A0AAV3U1M0_9ALTE</name>
<dbReference type="SUPFAM" id="SSF52047">
    <property type="entry name" value="RNI-like"/>
    <property type="match status" value="1"/>
</dbReference>
<evidence type="ECO:0008006" key="3">
    <source>
        <dbReference type="Google" id="ProtNLM"/>
    </source>
</evidence>
<evidence type="ECO:0000313" key="1">
    <source>
        <dbReference type="EMBL" id="GAA4937851.1"/>
    </source>
</evidence>
<keyword evidence="2" id="KW-1185">Reference proteome</keyword>
<dbReference type="Proteomes" id="UP001409585">
    <property type="component" value="Unassembled WGS sequence"/>
</dbReference>
<comment type="caution">
    <text evidence="1">The sequence shown here is derived from an EMBL/GenBank/DDBJ whole genome shotgun (WGS) entry which is preliminary data.</text>
</comment>
<dbReference type="Gene3D" id="3.80.10.10">
    <property type="entry name" value="Ribonuclease Inhibitor"/>
    <property type="match status" value="1"/>
</dbReference>
<reference evidence="2" key="1">
    <citation type="journal article" date="2019" name="Int. J. Syst. Evol. Microbiol.">
        <title>The Global Catalogue of Microorganisms (GCM) 10K type strain sequencing project: providing services to taxonomists for standard genome sequencing and annotation.</title>
        <authorList>
            <consortium name="The Broad Institute Genomics Platform"/>
            <consortium name="The Broad Institute Genome Sequencing Center for Infectious Disease"/>
            <person name="Wu L."/>
            <person name="Ma J."/>
        </authorList>
    </citation>
    <scope>NUCLEOTIDE SEQUENCE [LARGE SCALE GENOMIC DNA]</scope>
    <source>
        <strain evidence="2">JCM 19134</strain>
    </source>
</reference>